<dbReference type="CDD" id="cd00609">
    <property type="entry name" value="AAT_like"/>
    <property type="match status" value="1"/>
</dbReference>
<dbReference type="InterPro" id="IPR036390">
    <property type="entry name" value="WH_DNA-bd_sf"/>
</dbReference>
<keyword evidence="7" id="KW-0032">Aminotransferase</keyword>
<protein>
    <submittedName>
        <fullName evidence="7">PLP-dependent aminotransferase family protein</fullName>
    </submittedName>
</protein>
<evidence type="ECO:0000256" key="4">
    <source>
        <dbReference type="ARBA" id="ARBA00023125"/>
    </source>
</evidence>
<dbReference type="EMBL" id="VCKY01000480">
    <property type="protein sequence ID" value="TMR03756.1"/>
    <property type="molecule type" value="Genomic_DNA"/>
</dbReference>
<comment type="similarity">
    <text evidence="1">In the C-terminal section; belongs to the class-I pyridoxal-phosphate-dependent aminotransferase family.</text>
</comment>
<keyword evidence="7" id="KW-0808">Transferase</keyword>
<keyword evidence="4" id="KW-0238">DNA-binding</keyword>
<gene>
    <name evidence="7" type="ORF">ETD86_53805</name>
</gene>
<dbReference type="Pfam" id="PF00392">
    <property type="entry name" value="GntR"/>
    <property type="match status" value="1"/>
</dbReference>
<dbReference type="GO" id="GO:0008483">
    <property type="term" value="F:transaminase activity"/>
    <property type="evidence" value="ECO:0007669"/>
    <property type="project" value="UniProtKB-KW"/>
</dbReference>
<dbReference type="InterPro" id="IPR051446">
    <property type="entry name" value="HTH_trans_reg/aminotransferase"/>
</dbReference>
<dbReference type="GO" id="GO:0003700">
    <property type="term" value="F:DNA-binding transcription factor activity"/>
    <property type="evidence" value="ECO:0007669"/>
    <property type="project" value="InterPro"/>
</dbReference>
<evidence type="ECO:0000259" key="6">
    <source>
        <dbReference type="PROSITE" id="PS50949"/>
    </source>
</evidence>
<organism evidence="7 8">
    <name type="scientific">Nonomuraea turkmeniaca</name>
    <dbReference type="NCBI Taxonomy" id="103838"/>
    <lineage>
        <taxon>Bacteria</taxon>
        <taxon>Bacillati</taxon>
        <taxon>Actinomycetota</taxon>
        <taxon>Actinomycetes</taxon>
        <taxon>Streptosporangiales</taxon>
        <taxon>Streptosporangiaceae</taxon>
        <taxon>Nonomuraea</taxon>
    </lineage>
</organism>
<dbReference type="OrthoDB" id="5415143at2"/>
<feature type="domain" description="HTH gntR-type" evidence="6">
    <location>
        <begin position="18"/>
        <end position="86"/>
    </location>
</feature>
<dbReference type="InterPro" id="IPR036388">
    <property type="entry name" value="WH-like_DNA-bd_sf"/>
</dbReference>
<sequence>MSTSSPELFVEIDRSRPRGLRAELERSLRDAIRAGRLRPGVRLPSSRTLAADLQVTRGVVIAAYQQLTAEGYLTSRQGWGTVVNAITTPDGPQRHRPPPAAVRYDFRPGAPDVGLFPHAAWARATRATMRSLPDESLGYSDPAGLPALRETLADYLGRVRGVSCEPDDIVVCNGFSHGLSLLARVLAERGIAVENPGHPDWREQIEWAGAGCHPIEVDDEGLRVDRLTASRAGAVLVTPAHQYPTGVVLSAGRRIDLLDWARTSGAYIVEDDYDAEYRYDRQPVGALQGVAPDHVVHAGSLSKSLAPGLRLGWLVVPPALREEVVAARARSDRFTPSIIQATVAEFIQRGDLDRHLRRTRRSYRQRRDALIAALRQQLPAYRATGISAGLHVLVRLPDGMDATHLAATAARHGILIQPLDRYRSSPAPDQQPALVMGYSRLTPHHIEEGIHHLATILSSEGVTTRPVEDDHG</sequence>
<dbReference type="PROSITE" id="PS50949">
    <property type="entry name" value="HTH_GNTR"/>
    <property type="match status" value="1"/>
</dbReference>
<proteinExistence type="inferred from homology"/>
<dbReference type="Proteomes" id="UP000309128">
    <property type="component" value="Unassembled WGS sequence"/>
</dbReference>
<evidence type="ECO:0000313" key="8">
    <source>
        <dbReference type="Proteomes" id="UP000309128"/>
    </source>
</evidence>
<dbReference type="InterPro" id="IPR000524">
    <property type="entry name" value="Tscrpt_reg_HTH_GntR"/>
</dbReference>
<dbReference type="Gene3D" id="1.10.10.10">
    <property type="entry name" value="Winged helix-like DNA-binding domain superfamily/Winged helix DNA-binding domain"/>
    <property type="match status" value="1"/>
</dbReference>
<dbReference type="PANTHER" id="PTHR46577:SF1">
    <property type="entry name" value="HTH-TYPE TRANSCRIPTIONAL REGULATORY PROTEIN GABR"/>
    <property type="match status" value="1"/>
</dbReference>
<dbReference type="InterPro" id="IPR015421">
    <property type="entry name" value="PyrdxlP-dep_Trfase_major"/>
</dbReference>
<dbReference type="AlphaFoldDB" id="A0A5S4EUM6"/>
<dbReference type="CDD" id="cd07377">
    <property type="entry name" value="WHTH_GntR"/>
    <property type="match status" value="1"/>
</dbReference>
<keyword evidence="2" id="KW-0663">Pyridoxal phosphate</keyword>
<evidence type="ECO:0000256" key="2">
    <source>
        <dbReference type="ARBA" id="ARBA00022898"/>
    </source>
</evidence>
<evidence type="ECO:0000256" key="5">
    <source>
        <dbReference type="ARBA" id="ARBA00023163"/>
    </source>
</evidence>
<name>A0A5S4EUM6_9ACTN</name>
<dbReference type="PANTHER" id="PTHR46577">
    <property type="entry name" value="HTH-TYPE TRANSCRIPTIONAL REGULATORY PROTEIN GABR"/>
    <property type="match status" value="1"/>
</dbReference>
<dbReference type="Gene3D" id="3.40.640.10">
    <property type="entry name" value="Type I PLP-dependent aspartate aminotransferase-like (Major domain)"/>
    <property type="match status" value="1"/>
</dbReference>
<comment type="caution">
    <text evidence="7">The sequence shown here is derived from an EMBL/GenBank/DDBJ whole genome shotgun (WGS) entry which is preliminary data.</text>
</comment>
<evidence type="ECO:0000256" key="3">
    <source>
        <dbReference type="ARBA" id="ARBA00023015"/>
    </source>
</evidence>
<dbReference type="GO" id="GO:0003677">
    <property type="term" value="F:DNA binding"/>
    <property type="evidence" value="ECO:0007669"/>
    <property type="project" value="UniProtKB-KW"/>
</dbReference>
<dbReference type="SMART" id="SM00345">
    <property type="entry name" value="HTH_GNTR"/>
    <property type="match status" value="1"/>
</dbReference>
<evidence type="ECO:0000313" key="7">
    <source>
        <dbReference type="EMBL" id="TMR03756.1"/>
    </source>
</evidence>
<accession>A0A5S4EUM6</accession>
<dbReference type="Pfam" id="PF00155">
    <property type="entry name" value="Aminotran_1_2"/>
    <property type="match status" value="1"/>
</dbReference>
<dbReference type="SUPFAM" id="SSF46785">
    <property type="entry name" value="Winged helix' DNA-binding domain"/>
    <property type="match status" value="1"/>
</dbReference>
<dbReference type="InterPro" id="IPR004839">
    <property type="entry name" value="Aminotransferase_I/II_large"/>
</dbReference>
<keyword evidence="8" id="KW-1185">Reference proteome</keyword>
<keyword evidence="5" id="KW-0804">Transcription</keyword>
<evidence type="ECO:0000256" key="1">
    <source>
        <dbReference type="ARBA" id="ARBA00005384"/>
    </source>
</evidence>
<dbReference type="GO" id="GO:0030170">
    <property type="term" value="F:pyridoxal phosphate binding"/>
    <property type="evidence" value="ECO:0007669"/>
    <property type="project" value="InterPro"/>
</dbReference>
<dbReference type="RefSeq" id="WP_138674300.1">
    <property type="nucleotide sequence ID" value="NZ_VCKY01000480.1"/>
</dbReference>
<reference evidence="7 8" key="1">
    <citation type="submission" date="2019-05" db="EMBL/GenBank/DDBJ databases">
        <title>Draft genome sequence of Nonomuraea turkmeniaca DSM 43926.</title>
        <authorList>
            <person name="Saricaoglu S."/>
            <person name="Isik K."/>
        </authorList>
    </citation>
    <scope>NUCLEOTIDE SEQUENCE [LARGE SCALE GENOMIC DNA]</scope>
    <source>
        <strain evidence="7 8">DSM 43926</strain>
    </source>
</reference>
<dbReference type="InterPro" id="IPR015424">
    <property type="entry name" value="PyrdxlP-dep_Trfase"/>
</dbReference>
<keyword evidence="3" id="KW-0805">Transcription regulation</keyword>
<dbReference type="SUPFAM" id="SSF53383">
    <property type="entry name" value="PLP-dependent transferases"/>
    <property type="match status" value="1"/>
</dbReference>